<proteinExistence type="predicted"/>
<dbReference type="Proteomes" id="UP000632498">
    <property type="component" value="Unassembled WGS sequence"/>
</dbReference>
<dbReference type="AlphaFoldDB" id="A0A917C4J0"/>
<dbReference type="InterPro" id="IPR013078">
    <property type="entry name" value="His_Pase_superF_clade-1"/>
</dbReference>
<evidence type="ECO:0008006" key="3">
    <source>
        <dbReference type="Google" id="ProtNLM"/>
    </source>
</evidence>
<sequence length="231" mass="26039">MTNPVAILLRHGDYHQLNDTPSALQPFPLNEQGFLQAQDAVGLLKGFADQYNWQLDPVIECSSQLRAWQTADVICEALDCFDDIKSSDHLSERQLGSAANLTVKQIEQVLNVDPRFENPPADWKSNSHYRLPLQGAESLMEAGERVANHIKLVLNHLPLNTSDKPIAKLFVGHGAAFRHAAHLLGILTFEDIAKLSMYHAKPVILSYDENGTWFHVCGEWKIRQQKEEYSD</sequence>
<name>A0A917C4J0_9PROT</name>
<dbReference type="InterPro" id="IPR029033">
    <property type="entry name" value="His_PPase_superfam"/>
</dbReference>
<dbReference type="EMBL" id="BMHV01000015">
    <property type="protein sequence ID" value="GGF67767.1"/>
    <property type="molecule type" value="Genomic_DNA"/>
</dbReference>
<gene>
    <name evidence="1" type="ORF">GCM10011332_22360</name>
</gene>
<keyword evidence="2" id="KW-1185">Reference proteome</keyword>
<dbReference type="SUPFAM" id="SSF53254">
    <property type="entry name" value="Phosphoglycerate mutase-like"/>
    <property type="match status" value="1"/>
</dbReference>
<protein>
    <recommendedName>
        <fullName evidence="3">Phosphoglycerate mutase</fullName>
    </recommendedName>
</protein>
<reference evidence="1" key="2">
    <citation type="submission" date="2020-09" db="EMBL/GenBank/DDBJ databases">
        <authorList>
            <person name="Sun Q."/>
            <person name="Zhou Y."/>
        </authorList>
    </citation>
    <scope>NUCLEOTIDE SEQUENCE</scope>
    <source>
        <strain evidence="1">CGMCC 1.15254</strain>
    </source>
</reference>
<comment type="caution">
    <text evidence="1">The sequence shown here is derived from an EMBL/GenBank/DDBJ whole genome shotgun (WGS) entry which is preliminary data.</text>
</comment>
<evidence type="ECO:0000313" key="1">
    <source>
        <dbReference type="EMBL" id="GGF67767.1"/>
    </source>
</evidence>
<organism evidence="1 2">
    <name type="scientific">Terasakiella brassicae</name>
    <dbReference type="NCBI Taxonomy" id="1634917"/>
    <lineage>
        <taxon>Bacteria</taxon>
        <taxon>Pseudomonadati</taxon>
        <taxon>Pseudomonadota</taxon>
        <taxon>Alphaproteobacteria</taxon>
        <taxon>Rhodospirillales</taxon>
        <taxon>Terasakiellaceae</taxon>
        <taxon>Terasakiella</taxon>
    </lineage>
</organism>
<reference evidence="1" key="1">
    <citation type="journal article" date="2014" name="Int. J. Syst. Evol. Microbiol.">
        <title>Complete genome sequence of Corynebacterium casei LMG S-19264T (=DSM 44701T), isolated from a smear-ripened cheese.</title>
        <authorList>
            <consortium name="US DOE Joint Genome Institute (JGI-PGF)"/>
            <person name="Walter F."/>
            <person name="Albersmeier A."/>
            <person name="Kalinowski J."/>
            <person name="Ruckert C."/>
        </authorList>
    </citation>
    <scope>NUCLEOTIDE SEQUENCE</scope>
    <source>
        <strain evidence="1">CGMCC 1.15254</strain>
    </source>
</reference>
<dbReference type="Gene3D" id="3.40.50.1240">
    <property type="entry name" value="Phosphoglycerate mutase-like"/>
    <property type="match status" value="1"/>
</dbReference>
<dbReference type="RefSeq" id="WP_188665041.1">
    <property type="nucleotide sequence ID" value="NZ_BMHV01000015.1"/>
</dbReference>
<accession>A0A917C4J0</accession>
<dbReference type="Pfam" id="PF00300">
    <property type="entry name" value="His_Phos_1"/>
    <property type="match status" value="1"/>
</dbReference>
<evidence type="ECO:0000313" key="2">
    <source>
        <dbReference type="Proteomes" id="UP000632498"/>
    </source>
</evidence>